<keyword evidence="2" id="KW-0479">Metal-binding</keyword>
<dbReference type="Gene3D" id="2.30.40.10">
    <property type="entry name" value="Urease, subunit C, domain 1"/>
    <property type="match status" value="1"/>
</dbReference>
<dbReference type="Proteomes" id="UP001597040">
    <property type="component" value="Unassembled WGS sequence"/>
</dbReference>
<dbReference type="EC" id="3.5.1.25" evidence="7"/>
<comment type="caution">
    <text evidence="7">The sequence shown here is derived from an EMBL/GenBank/DDBJ whole genome shotgun (WGS) entry which is preliminary data.</text>
</comment>
<dbReference type="EMBL" id="JBHTKJ010000007">
    <property type="protein sequence ID" value="MFD1037224.1"/>
    <property type="molecule type" value="Genomic_DNA"/>
</dbReference>
<evidence type="ECO:0000313" key="7">
    <source>
        <dbReference type="EMBL" id="MFD1037224.1"/>
    </source>
</evidence>
<dbReference type="InterPro" id="IPR032466">
    <property type="entry name" value="Metal_Hydrolase"/>
</dbReference>
<evidence type="ECO:0000313" key="8">
    <source>
        <dbReference type="Proteomes" id="UP001597040"/>
    </source>
</evidence>
<dbReference type="Gene3D" id="3.20.20.140">
    <property type="entry name" value="Metal-dependent hydrolases"/>
    <property type="match status" value="1"/>
</dbReference>
<dbReference type="RefSeq" id="WP_390359100.1">
    <property type="nucleotide sequence ID" value="NZ_JBHTKJ010000007.1"/>
</dbReference>
<keyword evidence="4 5" id="KW-0119">Carbohydrate metabolism</keyword>
<gene>
    <name evidence="7" type="primary">nagA</name>
    <name evidence="7" type="ORF">ACFQ3N_02140</name>
</gene>
<dbReference type="Pfam" id="PF01979">
    <property type="entry name" value="Amidohydro_1"/>
    <property type="match status" value="1"/>
</dbReference>
<dbReference type="SUPFAM" id="SSF51338">
    <property type="entry name" value="Composite domain of metallo-dependent hydrolases"/>
    <property type="match status" value="1"/>
</dbReference>
<evidence type="ECO:0000256" key="4">
    <source>
        <dbReference type="ARBA" id="ARBA00023277"/>
    </source>
</evidence>
<evidence type="ECO:0000256" key="2">
    <source>
        <dbReference type="ARBA" id="ARBA00022723"/>
    </source>
</evidence>
<evidence type="ECO:0000256" key="3">
    <source>
        <dbReference type="ARBA" id="ARBA00022801"/>
    </source>
</evidence>
<protein>
    <submittedName>
        <fullName evidence="7">N-acetylglucosamine-6-phosphate deacetylase</fullName>
        <ecNumber evidence="7">3.5.1.25</ecNumber>
    </submittedName>
</protein>
<proteinExistence type="inferred from homology"/>
<feature type="domain" description="Amidohydrolase-related" evidence="6">
    <location>
        <begin position="50"/>
        <end position="373"/>
    </location>
</feature>
<dbReference type="PANTHER" id="PTHR11113">
    <property type="entry name" value="N-ACETYLGLUCOSAMINE-6-PHOSPHATE DEACETYLASE"/>
    <property type="match status" value="1"/>
</dbReference>
<dbReference type="CDD" id="cd00854">
    <property type="entry name" value="NagA"/>
    <property type="match status" value="1"/>
</dbReference>
<keyword evidence="3 5" id="KW-0378">Hydrolase</keyword>
<comment type="similarity">
    <text evidence="1 5">Belongs to the metallo-dependent hydrolases superfamily. NagA family.</text>
</comment>
<dbReference type="PIRSF" id="PIRSF038994">
    <property type="entry name" value="NagA"/>
    <property type="match status" value="1"/>
</dbReference>
<organism evidence="7 8">
    <name type="scientific">Virgibacillus byunsanensis</name>
    <dbReference type="NCBI Taxonomy" id="570945"/>
    <lineage>
        <taxon>Bacteria</taxon>
        <taxon>Bacillati</taxon>
        <taxon>Bacillota</taxon>
        <taxon>Bacilli</taxon>
        <taxon>Bacillales</taxon>
        <taxon>Bacillaceae</taxon>
        <taxon>Virgibacillus</taxon>
    </lineage>
</organism>
<dbReference type="PANTHER" id="PTHR11113:SF14">
    <property type="entry name" value="N-ACETYLGLUCOSAMINE-6-PHOSPHATE DEACETYLASE"/>
    <property type="match status" value="1"/>
</dbReference>
<accession>A0ABW3LJ36</accession>
<dbReference type="SUPFAM" id="SSF51556">
    <property type="entry name" value="Metallo-dependent hydrolases"/>
    <property type="match status" value="1"/>
</dbReference>
<dbReference type="InterPro" id="IPR011059">
    <property type="entry name" value="Metal-dep_hydrolase_composite"/>
</dbReference>
<dbReference type="GO" id="GO:0008448">
    <property type="term" value="F:N-acetylglucosamine-6-phosphate deacetylase activity"/>
    <property type="evidence" value="ECO:0007669"/>
    <property type="project" value="UniProtKB-EC"/>
</dbReference>
<dbReference type="InterPro" id="IPR003764">
    <property type="entry name" value="GlcNAc_6-P_deAcase"/>
</dbReference>
<name>A0ABW3LJ36_9BACI</name>
<evidence type="ECO:0000256" key="5">
    <source>
        <dbReference type="PIRNR" id="PIRNR038994"/>
    </source>
</evidence>
<dbReference type="InterPro" id="IPR006680">
    <property type="entry name" value="Amidohydro-rel"/>
</dbReference>
<reference evidence="8" key="1">
    <citation type="journal article" date="2019" name="Int. J. Syst. Evol. Microbiol.">
        <title>The Global Catalogue of Microorganisms (GCM) 10K type strain sequencing project: providing services to taxonomists for standard genome sequencing and annotation.</title>
        <authorList>
            <consortium name="The Broad Institute Genomics Platform"/>
            <consortium name="The Broad Institute Genome Sequencing Center for Infectious Disease"/>
            <person name="Wu L."/>
            <person name="Ma J."/>
        </authorList>
    </citation>
    <scope>NUCLEOTIDE SEQUENCE [LARGE SCALE GENOMIC DNA]</scope>
    <source>
        <strain evidence="8">CCUG 56754</strain>
    </source>
</reference>
<dbReference type="NCBIfam" id="TIGR00221">
    <property type="entry name" value="nagA"/>
    <property type="match status" value="1"/>
</dbReference>
<keyword evidence="8" id="KW-1185">Reference proteome</keyword>
<evidence type="ECO:0000256" key="1">
    <source>
        <dbReference type="ARBA" id="ARBA00010716"/>
    </source>
</evidence>
<sequence>MTYFIKADRFLLEQEEKRGGYLQVENSRFGGFVDVVPTGAEVIDWSGHTIAPGLFDTHIHGINGHDIMDGRVDAVYGISDAILKLGVTRFLPTTLTSSKDDLDRAISAVAQATNEGLSGAQSEGIFLEGPYFTEKYKGAQNPGYFRDPDVAEFCEWQRLAAGSIVKIALAPERDDSMAFIRTVSESGVLVSLAHTDASYECCVNAIEAGAQNFVHLFNGMSGLHHREPGVVGAAFASQKSYAELICDGHHVHPDVAALAARVKGEKLMLITDCMRAGLKPDGRYQLGEFPVVMQDGIARTETGSLAGSTLRLIEGVKNLQAWSNKPLHEVWHRGSLSPAMSLGRDNELGSIESGKVADYVVLDGDLEVRATAVAGEVKYCKD</sequence>
<evidence type="ECO:0000259" key="6">
    <source>
        <dbReference type="Pfam" id="PF01979"/>
    </source>
</evidence>